<dbReference type="GO" id="GO:0005730">
    <property type="term" value="C:nucleolus"/>
    <property type="evidence" value="ECO:0007669"/>
    <property type="project" value="TreeGrafter"/>
</dbReference>
<sequence>MGKRTTNEDDGASAYKKRQKISHDIPTGEDVYSADQLRKLLSFNQDMRQARHALQSFKNLLDSAANSDDDSHAKIAILRQYLSAVKPRDTGEDAVFLADIMETWSFAAQIGDDGVMSSAAVVLALVLQVVSQSLELVSHGLGICQTLVQERQLKSISRNLSAEKGKGFIISPTLRLLREAVCLDGGACAKKIFRARLSTCASLGRNLEIGPNSDSPEDFRRASVRTNAVRFLLSCFKYLNSDAKKELVSQRELMSHLTFTMKNDPPHVIFEILESLKSNVFMDTGISRDAKFRNFNTKILMRFLALYSYNHPHADAQDVALVPEKAHEFMVSICTNTTAGILYPCHGLYPKDTEDEPLTIASLGRPENIDADFWGDRFRKSVPVYNFVLSEVASKLRPWSSLKHNELLIAIFKAAPELIADYFFNNRAFTFEPKLTMTWIGYAAFLFNTMSIPLPASFGDSSLYTIIPPPTPILLDNIIPQPINQKVLIRCLTPSSNLTSMFAMRILVLALEKLSKALKVLSKPHTTKSAVWNTASRKLTDAFCQRMPDMKEVVRCYKAIPKESSIHRTIASRLLRLYYETVPQIALSANFDVSPFFPTVLSIIQDETVEAEARAFAGMELENLVSIASYSPGMRWFVKVDGLHASAACSTYTAMLRLLCNSSENMPLLQLRAVLSDVAIENQLVSAKSKLVPLIRALRYAAAKSDADATEVLWSYMDNCISRCATSPIKYLDSLDSVIKDEKLPDNEGLSLFVMCLLEQIPFVAKTASASTQKHLATFASLYFTALQVAGEDELTLLIIFKQLLGHLPEVKSTTCKKFGDAKIISQLADCGVDDSSADQHIQDDVADSTVMVTAERLKEMLHVPFDTEEDGSTLLKWATKTVDDLVEDNWVAKLIRLLSSEHTHIRKEALTNILKMAAKIDESSYEEKKQVWLLLSELAESSKVQIDSGPVPSFFVAFATHALEILKNPLHPLYPKVNTYLTRSPVWPLEKLPMAHDILHGEPSEDDKYYTEATWLLTYLLDGLRSPYDLGVFHKKRWFEKILALGSNPYMRANLRTRILRIVYRSTLIESGSTTLVTRFGLLSWLDSERVACGSPEDAAVYSALMKQVWETCDQARVSVWSKGGITKLMQKLEV</sequence>
<feature type="domain" description="URB1 C-terminal" evidence="3">
    <location>
        <begin position="895"/>
        <end position="1086"/>
    </location>
</feature>
<dbReference type="InterPro" id="IPR016024">
    <property type="entry name" value="ARM-type_fold"/>
</dbReference>
<evidence type="ECO:0000313" key="5">
    <source>
        <dbReference type="EMBL" id="CEJ80319.1"/>
    </source>
</evidence>
<dbReference type="InterPro" id="IPR059018">
    <property type="entry name" value="HEAT_URB1"/>
</dbReference>
<evidence type="ECO:0000256" key="1">
    <source>
        <dbReference type="SAM" id="MobiDB-lite"/>
    </source>
</evidence>
<feature type="domain" description="URB1 N-terminal" evidence="2">
    <location>
        <begin position="97"/>
        <end position="442"/>
    </location>
</feature>
<proteinExistence type="predicted"/>
<accession>A0A0A1T4Q7</accession>
<evidence type="ECO:0008006" key="7">
    <source>
        <dbReference type="Google" id="ProtNLM"/>
    </source>
</evidence>
<feature type="region of interest" description="Disordered" evidence="1">
    <location>
        <begin position="1"/>
        <end position="22"/>
    </location>
</feature>
<evidence type="ECO:0000259" key="2">
    <source>
        <dbReference type="Pfam" id="PF11707"/>
    </source>
</evidence>
<dbReference type="HOGENOM" id="CLU_009575_0_0_1"/>
<dbReference type="SUPFAM" id="SSF48371">
    <property type="entry name" value="ARM repeat"/>
    <property type="match status" value="1"/>
</dbReference>
<dbReference type="Proteomes" id="UP000039046">
    <property type="component" value="Unassembled WGS sequence"/>
</dbReference>
<name>A0A0A1T4Q7_9HYPO</name>
<dbReference type="PANTHER" id="PTHR13500:SF0">
    <property type="entry name" value="NUCLEOLAR PRE-RIBOSOMAL-ASSOCIATED PROTEIN 1"/>
    <property type="match status" value="1"/>
</dbReference>
<evidence type="ECO:0000259" key="3">
    <source>
        <dbReference type="Pfam" id="PF16201"/>
    </source>
</evidence>
<dbReference type="InterPro" id="IPR039844">
    <property type="entry name" value="URB1"/>
</dbReference>
<dbReference type="Pfam" id="PF11707">
    <property type="entry name" value="Npa1"/>
    <property type="match status" value="1"/>
</dbReference>
<organism evidence="5 6">
    <name type="scientific">[Torrubiella] hemipterigena</name>
    <dbReference type="NCBI Taxonomy" id="1531966"/>
    <lineage>
        <taxon>Eukaryota</taxon>
        <taxon>Fungi</taxon>
        <taxon>Dikarya</taxon>
        <taxon>Ascomycota</taxon>
        <taxon>Pezizomycotina</taxon>
        <taxon>Sordariomycetes</taxon>
        <taxon>Hypocreomycetidae</taxon>
        <taxon>Hypocreales</taxon>
        <taxon>Clavicipitaceae</taxon>
        <taxon>Clavicipitaceae incertae sedis</taxon>
        <taxon>'Torrubiella' clade</taxon>
    </lineage>
</organism>
<dbReference type="InterPro" id="IPR021714">
    <property type="entry name" value="URB1_N"/>
</dbReference>
<dbReference type="Pfam" id="PF26140">
    <property type="entry name" value="HEAT_URB1"/>
    <property type="match status" value="1"/>
</dbReference>
<dbReference type="PANTHER" id="PTHR13500">
    <property type="entry name" value="NUCLEOLAR PRERIBOSOMAL-ASSOCIATED PROTEIN 1"/>
    <property type="match status" value="1"/>
</dbReference>
<dbReference type="EMBL" id="CDHN01000001">
    <property type="protein sequence ID" value="CEJ80319.1"/>
    <property type="molecule type" value="Genomic_DNA"/>
</dbReference>
<dbReference type="GO" id="GO:0000466">
    <property type="term" value="P:maturation of 5.8S rRNA from tricistronic rRNA transcript (SSU-rRNA, 5.8S rRNA, LSU-rRNA)"/>
    <property type="evidence" value="ECO:0007669"/>
    <property type="project" value="TreeGrafter"/>
</dbReference>
<evidence type="ECO:0000259" key="4">
    <source>
        <dbReference type="Pfam" id="PF26140"/>
    </source>
</evidence>
<dbReference type="AlphaFoldDB" id="A0A0A1T4Q7"/>
<reference evidence="5 6" key="1">
    <citation type="journal article" date="2015" name="Genome Announc.">
        <title>Draft Genome Sequence and Gene Annotation of the Entomopathogenic Fungus Verticillium hemipterigenum.</title>
        <authorList>
            <person name="Horn F."/>
            <person name="Habel A."/>
            <person name="Scharf D.H."/>
            <person name="Dworschak J."/>
            <person name="Brakhage A.A."/>
            <person name="Guthke R."/>
            <person name="Hertweck C."/>
            <person name="Linde J."/>
        </authorList>
    </citation>
    <scope>NUCLEOTIDE SEQUENCE [LARGE SCALE GENOMIC DNA]</scope>
</reference>
<feature type="domain" description="URB1 central HEAT repeat" evidence="4">
    <location>
        <begin position="631"/>
        <end position="815"/>
    </location>
</feature>
<dbReference type="Pfam" id="PF16201">
    <property type="entry name" value="NopRA1"/>
    <property type="match status" value="1"/>
</dbReference>
<dbReference type="GO" id="GO:0000463">
    <property type="term" value="P:maturation of LSU-rRNA from tricistronic rRNA transcript (SSU-rRNA, 5.8S rRNA, LSU-rRNA)"/>
    <property type="evidence" value="ECO:0007669"/>
    <property type="project" value="TreeGrafter"/>
</dbReference>
<evidence type="ECO:0000313" key="6">
    <source>
        <dbReference type="Proteomes" id="UP000039046"/>
    </source>
</evidence>
<keyword evidence="6" id="KW-1185">Reference proteome</keyword>
<dbReference type="InterPro" id="IPR032436">
    <property type="entry name" value="URB1_C"/>
</dbReference>
<protein>
    <recommendedName>
        <fullName evidence="7">Ribosome biogenesis protein Urb1</fullName>
    </recommendedName>
</protein>
<dbReference type="STRING" id="1531966.A0A0A1T4Q7"/>
<gene>
    <name evidence="5" type="ORF">VHEMI00509</name>
</gene>
<dbReference type="OrthoDB" id="72892at2759"/>